<dbReference type="AlphaFoldDB" id="A0A194VH20"/>
<protein>
    <submittedName>
        <fullName evidence="3">SAGA-associated factor 29</fullName>
    </submittedName>
</protein>
<dbReference type="InterPro" id="IPR037802">
    <property type="entry name" value="SGF29"/>
</dbReference>
<feature type="domain" description="SGF29 C-terminal" evidence="2">
    <location>
        <begin position="191"/>
        <end position="327"/>
    </location>
</feature>
<dbReference type="CDD" id="cd20393">
    <property type="entry name" value="Tudor_SGF29_rpt1"/>
    <property type="match status" value="1"/>
</dbReference>
<dbReference type="PROSITE" id="PS51518">
    <property type="entry name" value="SGF29_C"/>
    <property type="match status" value="1"/>
</dbReference>
<dbReference type="STRING" id="694573.A0A194VH20"/>
<evidence type="ECO:0000256" key="1">
    <source>
        <dbReference type="SAM" id="MobiDB-lite"/>
    </source>
</evidence>
<dbReference type="Gene3D" id="2.30.30.140">
    <property type="match status" value="1"/>
</dbReference>
<keyword evidence="4" id="KW-1185">Reference proteome</keyword>
<gene>
    <name evidence="3" type="ORF">VP1G_10284</name>
</gene>
<dbReference type="Proteomes" id="UP000078576">
    <property type="component" value="Unassembled WGS sequence"/>
</dbReference>
<evidence type="ECO:0000313" key="3">
    <source>
        <dbReference type="EMBL" id="KUI63169.1"/>
    </source>
</evidence>
<dbReference type="OrthoDB" id="10265994at2759"/>
<evidence type="ECO:0000259" key="2">
    <source>
        <dbReference type="PROSITE" id="PS51518"/>
    </source>
</evidence>
<feature type="region of interest" description="Disordered" evidence="1">
    <location>
        <begin position="144"/>
        <end position="183"/>
    </location>
</feature>
<dbReference type="PANTHER" id="PTHR21539">
    <property type="entry name" value="SAGA-ASSOCIATED FACTOR 29"/>
    <property type="match status" value="1"/>
</dbReference>
<dbReference type="InterPro" id="IPR047288">
    <property type="entry name" value="Tudor_SGF29_rpt1"/>
</dbReference>
<dbReference type="Pfam" id="PF07039">
    <property type="entry name" value="SGF29_Tudor"/>
    <property type="match status" value="1"/>
</dbReference>
<dbReference type="EMBL" id="KN714866">
    <property type="protein sequence ID" value="KUI63169.1"/>
    <property type="molecule type" value="Genomic_DNA"/>
</dbReference>
<accession>A0A194VH20</accession>
<evidence type="ECO:0000313" key="4">
    <source>
        <dbReference type="Proteomes" id="UP000078576"/>
    </source>
</evidence>
<dbReference type="PANTHER" id="PTHR21539:SF0">
    <property type="entry name" value="SAGA-ASSOCIATED FACTOR 29"/>
    <property type="match status" value="1"/>
</dbReference>
<dbReference type="InterPro" id="IPR010750">
    <property type="entry name" value="SGF29_tudor-like_dom"/>
</dbReference>
<proteinExistence type="predicted"/>
<organism evidence="3 4">
    <name type="scientific">Cytospora mali</name>
    <name type="common">Apple Valsa canker fungus</name>
    <name type="synonym">Valsa mali</name>
    <dbReference type="NCBI Taxonomy" id="578113"/>
    <lineage>
        <taxon>Eukaryota</taxon>
        <taxon>Fungi</taxon>
        <taxon>Dikarya</taxon>
        <taxon>Ascomycota</taxon>
        <taxon>Pezizomycotina</taxon>
        <taxon>Sordariomycetes</taxon>
        <taxon>Sordariomycetidae</taxon>
        <taxon>Diaporthales</taxon>
        <taxon>Cytosporaceae</taxon>
        <taxon>Cytospora</taxon>
    </lineage>
</organism>
<feature type="region of interest" description="Disordered" evidence="1">
    <location>
        <begin position="235"/>
        <end position="269"/>
    </location>
</feature>
<feature type="region of interest" description="Disordered" evidence="1">
    <location>
        <begin position="1"/>
        <end position="23"/>
    </location>
</feature>
<feature type="compositionally biased region" description="Basic and acidic residues" evidence="1">
    <location>
        <begin position="1"/>
        <end position="11"/>
    </location>
</feature>
<sequence length="327" mass="35528">MSQRSRGERPRPPPRNSSAQGEEVHLWQKIQDDIAAIIEEVNQSNDNVRQIAAQESYANTNQDSKDDVDRNSVTQALQQLDKLYRDGVKINDATTKKIADVLSFLEILKGIQEAKEKAAAPAIGSSSRSASLLSGAGRNLYDFDGAADSPHPSPIGGHARKLGGRGGGGAESVEPQGHSFSSATAGSSIRAKVIFSKDQDVAFKPKPPTPNDTSEWYLGKVKQVLGEGKGRRYIVKDEDPDVPSPARKEYKMSASGMIPIPPPTTELPKLEKGKTVLALYPDSTTFYKAEVTGMDTGTGNVNLRFEGEEQSGTQQVVERRFVVDYRD</sequence>
<dbReference type="GO" id="GO:0000124">
    <property type="term" value="C:SAGA complex"/>
    <property type="evidence" value="ECO:0007669"/>
    <property type="project" value="InterPro"/>
</dbReference>
<reference evidence="4" key="1">
    <citation type="submission" date="2014-12" db="EMBL/GenBank/DDBJ databases">
        <title>Genome Sequence of Valsa Canker Pathogens Uncovers a Specific Adaption of Colonization on Woody Bark.</title>
        <authorList>
            <person name="Yin Z."/>
            <person name="Liu H."/>
            <person name="Gao X."/>
            <person name="Li Z."/>
            <person name="Song N."/>
            <person name="Ke X."/>
            <person name="Dai Q."/>
            <person name="Wu Y."/>
            <person name="Sun Y."/>
            <person name="Xu J.-R."/>
            <person name="Kang Z.K."/>
            <person name="Wang L."/>
            <person name="Huang L."/>
        </authorList>
    </citation>
    <scope>NUCLEOTIDE SEQUENCE [LARGE SCALE GENOMIC DNA]</scope>
    <source>
        <strain evidence="4">SXYL134</strain>
    </source>
</reference>
<name>A0A194VH20_CYTMA</name>